<dbReference type="OrthoDB" id="1767600at2"/>
<protein>
    <submittedName>
        <fullName evidence="2">Flagellar biosynthesis anti-sigma factor FlgM</fullName>
    </submittedName>
</protein>
<reference evidence="2 3" key="1">
    <citation type="submission" date="2019-09" db="EMBL/GenBank/DDBJ databases">
        <authorList>
            <person name="Valk L.C."/>
        </authorList>
    </citation>
    <scope>NUCLEOTIDE SEQUENCE [LARGE SCALE GENOMIC DNA]</scope>
    <source>
        <strain evidence="2">GalUA</strain>
    </source>
</reference>
<dbReference type="SUPFAM" id="SSF101498">
    <property type="entry name" value="Anti-sigma factor FlgM"/>
    <property type="match status" value="1"/>
</dbReference>
<dbReference type="AlphaFoldDB" id="A0A7V7QHG1"/>
<dbReference type="Proteomes" id="UP000461768">
    <property type="component" value="Unassembled WGS sequence"/>
</dbReference>
<evidence type="ECO:0000313" key="2">
    <source>
        <dbReference type="EMBL" id="KAB1434318.1"/>
    </source>
</evidence>
<dbReference type="Pfam" id="PF04316">
    <property type="entry name" value="FlgM"/>
    <property type="match status" value="1"/>
</dbReference>
<sequence>MRIESYHKINKLYTSDKTSGVKQNTVSSKNDKLEISQTALDYQIAKKAVSEIEDVREELVSKVKNKIDSKNYNVTADEFASKVIDSYNKLMF</sequence>
<proteinExistence type="predicted"/>
<feature type="domain" description="Anti-sigma-28 factor FlgM C-terminal" evidence="1">
    <location>
        <begin position="31"/>
        <end position="85"/>
    </location>
</feature>
<dbReference type="InterPro" id="IPR035890">
    <property type="entry name" value="Anti-sigma-28_factor_FlgM_sf"/>
</dbReference>
<evidence type="ECO:0000259" key="1">
    <source>
        <dbReference type="Pfam" id="PF04316"/>
    </source>
</evidence>
<keyword evidence="2" id="KW-0966">Cell projection</keyword>
<reference evidence="2 3" key="2">
    <citation type="submission" date="2020-02" db="EMBL/GenBank/DDBJ databases">
        <title>Candidatus Galacturonibacter soehngenii shows hetero-acetogenic catabolism of galacturonic acid but lacks a canonical carbon monoxide dehydrogenase/acetyl-CoA synthase complex.</title>
        <authorList>
            <person name="Diender M."/>
            <person name="Stouten G.R."/>
            <person name="Petersen J.F."/>
            <person name="Nielsen P.H."/>
            <person name="Dueholm M.S."/>
            <person name="Pronk J.T."/>
            <person name="Van Loosdrecht M.C.M."/>
        </authorList>
    </citation>
    <scope>NUCLEOTIDE SEQUENCE [LARGE SCALE GENOMIC DNA]</scope>
    <source>
        <strain evidence="2">GalUA</strain>
    </source>
</reference>
<organism evidence="2 3">
    <name type="scientific">Candidatus Galacturonatibacter soehngenii</name>
    <dbReference type="NCBI Taxonomy" id="2307010"/>
    <lineage>
        <taxon>Bacteria</taxon>
        <taxon>Bacillati</taxon>
        <taxon>Bacillota</taxon>
        <taxon>Clostridia</taxon>
        <taxon>Lachnospirales</taxon>
        <taxon>Lachnospiraceae</taxon>
        <taxon>Candidatus Galacturonatibacter</taxon>
    </lineage>
</organism>
<comment type="caution">
    <text evidence="2">The sequence shown here is derived from an EMBL/GenBank/DDBJ whole genome shotgun (WGS) entry which is preliminary data.</text>
</comment>
<keyword evidence="2" id="KW-0282">Flagellum</keyword>
<keyword evidence="2" id="KW-0969">Cilium</keyword>
<accession>A0A7V7QHG1</accession>
<name>A0A7V7QHG1_9FIRM</name>
<dbReference type="EMBL" id="WAGX01000008">
    <property type="protein sequence ID" value="KAB1434318.1"/>
    <property type="molecule type" value="Genomic_DNA"/>
</dbReference>
<gene>
    <name evidence="2" type="ORF">F7O84_17670</name>
</gene>
<dbReference type="InterPro" id="IPR031316">
    <property type="entry name" value="FlgM_C"/>
</dbReference>
<evidence type="ECO:0000313" key="3">
    <source>
        <dbReference type="Proteomes" id="UP000461768"/>
    </source>
</evidence>
<keyword evidence="3" id="KW-1185">Reference proteome</keyword>
<dbReference type="RefSeq" id="WP_151148328.1">
    <property type="nucleotide sequence ID" value="NZ_WAGX01000008.1"/>
</dbReference>